<reference evidence="1 2" key="1">
    <citation type="submission" date="2024-10" db="EMBL/GenBank/DDBJ databases">
        <title>The Natural Products Discovery Center: Release of the First 8490 Sequenced Strains for Exploring Actinobacteria Biosynthetic Diversity.</title>
        <authorList>
            <person name="Kalkreuter E."/>
            <person name="Kautsar S.A."/>
            <person name="Yang D."/>
            <person name="Bader C.D."/>
            <person name="Teijaro C.N."/>
            <person name="Fluegel L."/>
            <person name="Davis C.M."/>
            <person name="Simpson J.R."/>
            <person name="Lauterbach L."/>
            <person name="Steele A.D."/>
            <person name="Gui C."/>
            <person name="Meng S."/>
            <person name="Li G."/>
            <person name="Viehrig K."/>
            <person name="Ye F."/>
            <person name="Su P."/>
            <person name="Kiefer A.F."/>
            <person name="Nichols A."/>
            <person name="Cepeda A.J."/>
            <person name="Yan W."/>
            <person name="Fan B."/>
            <person name="Jiang Y."/>
            <person name="Adhikari A."/>
            <person name="Zheng C.-J."/>
            <person name="Schuster L."/>
            <person name="Cowan T.M."/>
            <person name="Smanski M.J."/>
            <person name="Chevrette M.G."/>
            <person name="De Carvalho L.P.S."/>
            <person name="Shen B."/>
        </authorList>
    </citation>
    <scope>NUCLEOTIDE SEQUENCE [LARGE SCALE GENOMIC DNA]</scope>
    <source>
        <strain evidence="1 2">NPDC001281</strain>
    </source>
</reference>
<dbReference type="Gene3D" id="3.50.50.60">
    <property type="entry name" value="FAD/NAD(P)-binding domain"/>
    <property type="match status" value="1"/>
</dbReference>
<dbReference type="Proteomes" id="UP001602119">
    <property type="component" value="Unassembled WGS sequence"/>
</dbReference>
<dbReference type="InterPro" id="IPR006311">
    <property type="entry name" value="TAT_signal"/>
</dbReference>
<dbReference type="SUPFAM" id="SSF51905">
    <property type="entry name" value="FAD/NAD(P)-binding domain"/>
    <property type="match status" value="1"/>
</dbReference>
<sequence>MFSDRELGMDRSINRRDFINGVVFTAAAAGLTAGAAAGPAAAQATTAGSAAAGPYPPARKGLRGQTDAMLKVPHALRDRAFDMGEPQPTGERYDLVVVGAGISGLASAFFYRQKHAGARILLLEVGDDFGGHAVRNEFEVRGRRLIGYGGSQSLDTPSTFSHQAKGLLKDLGIELKRFERYFHEETYKGLGRATFFDKETFGRDHLAIGKDGLAKAPMHKEALKDLAGIDSHDWLKGLSDEKKKLRLAELTYADYLRTVVKAHPDVIKYLRHVPSGNWGYDAEAVGALDAWADGYPGFGGLKLVSKAHRLMAPTEARFWDAEDEYIYHFPDGNAGVARALVRALIPGSVPGHTMEDLVPAKVRYDRLDVKGAKVRLRLSSPVVRVTGDGEVSYVQGGRLHSVTGGKVILACQHQMIPYLVPDLPEEQRLALKEAVRLPLLYTNVVLRDWKAFQRLGIQGVRYPGAYWLGASLDFPVSMGGYTHPRSPDEPIVLHLNRACSVSDPDPRVGAVKGRVELIRTPFEQIERTTRELLLRSLGQGGFDPARDIKAITVNRWAHGYALEYGRPWATFFPDGPLPSETARQPYGNLAFANTDALPRAYADAAIDAAWRAVQDLG</sequence>
<evidence type="ECO:0000313" key="2">
    <source>
        <dbReference type="Proteomes" id="UP001602119"/>
    </source>
</evidence>
<dbReference type="RefSeq" id="WP_387344377.1">
    <property type="nucleotide sequence ID" value="NZ_JBIAXI010000015.1"/>
</dbReference>
<dbReference type="EMBL" id="JBIAXI010000015">
    <property type="protein sequence ID" value="MFF4776068.1"/>
    <property type="molecule type" value="Genomic_DNA"/>
</dbReference>
<dbReference type="Pfam" id="PF13450">
    <property type="entry name" value="NAD_binding_8"/>
    <property type="match status" value="1"/>
</dbReference>
<proteinExistence type="predicted"/>
<accession>A0ABW6VAM6</accession>
<dbReference type="InterPro" id="IPR036188">
    <property type="entry name" value="FAD/NAD-bd_sf"/>
</dbReference>
<gene>
    <name evidence="1" type="ORF">ACFY05_24745</name>
</gene>
<protein>
    <submittedName>
        <fullName evidence="1">NAD(P)-binding protein</fullName>
    </submittedName>
</protein>
<name>A0ABW6VAM6_MICFU</name>
<keyword evidence="2" id="KW-1185">Reference proteome</keyword>
<dbReference type="PROSITE" id="PS51318">
    <property type="entry name" value="TAT"/>
    <property type="match status" value="1"/>
</dbReference>
<organism evidence="1 2">
    <name type="scientific">Microtetraspora fusca</name>
    <dbReference type="NCBI Taxonomy" id="1997"/>
    <lineage>
        <taxon>Bacteria</taxon>
        <taxon>Bacillati</taxon>
        <taxon>Actinomycetota</taxon>
        <taxon>Actinomycetes</taxon>
        <taxon>Streptosporangiales</taxon>
        <taxon>Streptosporangiaceae</taxon>
        <taxon>Microtetraspora</taxon>
    </lineage>
</organism>
<evidence type="ECO:0000313" key="1">
    <source>
        <dbReference type="EMBL" id="MFF4776068.1"/>
    </source>
</evidence>
<comment type="caution">
    <text evidence="1">The sequence shown here is derived from an EMBL/GenBank/DDBJ whole genome shotgun (WGS) entry which is preliminary data.</text>
</comment>